<comment type="caution">
    <text evidence="1">The sequence shown here is derived from an EMBL/GenBank/DDBJ whole genome shotgun (WGS) entry which is preliminary data.</text>
</comment>
<dbReference type="Proteomes" id="UP000215335">
    <property type="component" value="Unassembled WGS sequence"/>
</dbReference>
<evidence type="ECO:0000313" key="2">
    <source>
        <dbReference type="Proteomes" id="UP000215335"/>
    </source>
</evidence>
<dbReference type="EMBL" id="NNAY01002300">
    <property type="protein sequence ID" value="OXU21588.1"/>
    <property type="molecule type" value="Genomic_DNA"/>
</dbReference>
<proteinExistence type="predicted"/>
<dbReference type="AlphaFoldDB" id="A0A232ETA2"/>
<accession>A0A232ETA2</accession>
<dbReference type="OrthoDB" id="6740702at2759"/>
<organism evidence="1 2">
    <name type="scientific">Trichomalopsis sarcophagae</name>
    <dbReference type="NCBI Taxonomy" id="543379"/>
    <lineage>
        <taxon>Eukaryota</taxon>
        <taxon>Metazoa</taxon>
        <taxon>Ecdysozoa</taxon>
        <taxon>Arthropoda</taxon>
        <taxon>Hexapoda</taxon>
        <taxon>Insecta</taxon>
        <taxon>Pterygota</taxon>
        <taxon>Neoptera</taxon>
        <taxon>Endopterygota</taxon>
        <taxon>Hymenoptera</taxon>
        <taxon>Apocrita</taxon>
        <taxon>Proctotrupomorpha</taxon>
        <taxon>Chalcidoidea</taxon>
        <taxon>Pteromalidae</taxon>
        <taxon>Pteromalinae</taxon>
        <taxon>Trichomalopsis</taxon>
    </lineage>
</organism>
<evidence type="ECO:0000313" key="1">
    <source>
        <dbReference type="EMBL" id="OXU21588.1"/>
    </source>
</evidence>
<keyword evidence="2" id="KW-1185">Reference proteome</keyword>
<reference evidence="1 2" key="1">
    <citation type="journal article" date="2017" name="Curr. Biol.">
        <title>The Evolution of Venom by Co-option of Single-Copy Genes.</title>
        <authorList>
            <person name="Martinson E.O."/>
            <person name="Mrinalini"/>
            <person name="Kelkar Y.D."/>
            <person name="Chang C.H."/>
            <person name="Werren J.H."/>
        </authorList>
    </citation>
    <scope>NUCLEOTIDE SEQUENCE [LARGE SCALE GENOMIC DNA]</scope>
    <source>
        <strain evidence="1 2">Alberta</strain>
        <tissue evidence="1">Whole body</tissue>
    </source>
</reference>
<name>A0A232ETA2_9HYME</name>
<gene>
    <name evidence="1" type="ORF">TSAR_007032</name>
</gene>
<sequence length="225" mass="25866">MIDISVRSVNFARVPGGFSLCPVNNFLYNDLCCLISGLLQSNVDFEIDESFILTVTLVNVMIVIGETFMTYKKSDRPEENEIWKTVRDGRRCLQKVVLIFCFLPQTASFGNGEPPFYDGSHLDTILNLTGAAGNRFFCNHCNRHGCGNWCNLCHKKYNVNKLCYVQPFGREINVSNIRKTPKKKNLFIFYDFETRQDSPYRDHDSIKIHVPNLCIVQQVCDNEEN</sequence>
<protein>
    <submittedName>
        <fullName evidence="1">Uncharacterized protein</fullName>
    </submittedName>
</protein>